<dbReference type="PANTHER" id="PTHR39335">
    <property type="entry name" value="BLL4220 PROTEIN"/>
    <property type="match status" value="1"/>
</dbReference>
<organism evidence="2 3">
    <name type="scientific">Pigmentiphaga kullae</name>
    <dbReference type="NCBI Taxonomy" id="151784"/>
    <lineage>
        <taxon>Bacteria</taxon>
        <taxon>Pseudomonadati</taxon>
        <taxon>Pseudomonadota</taxon>
        <taxon>Betaproteobacteria</taxon>
        <taxon>Burkholderiales</taxon>
        <taxon>Alcaligenaceae</taxon>
        <taxon>Pigmentiphaga</taxon>
    </lineage>
</organism>
<dbReference type="InterPro" id="IPR014558">
    <property type="entry name" value="UCP029720"/>
</dbReference>
<dbReference type="RefSeq" id="WP_130358511.1">
    <property type="nucleotide sequence ID" value="NZ_SGXC01000002.1"/>
</dbReference>
<proteinExistence type="predicted"/>
<keyword evidence="2" id="KW-0449">Lipoprotein</keyword>
<name>A0A4Q7ND60_9BURK</name>
<comment type="caution">
    <text evidence="2">The sequence shown here is derived from an EMBL/GenBank/DDBJ whole genome shotgun (WGS) entry which is preliminary data.</text>
</comment>
<dbReference type="AlphaFoldDB" id="A0A4Q7ND60"/>
<feature type="chain" id="PRO_5020366816" evidence="1">
    <location>
        <begin position="17"/>
        <end position="124"/>
    </location>
</feature>
<dbReference type="GO" id="GO:0043448">
    <property type="term" value="P:alkane catabolic process"/>
    <property type="evidence" value="ECO:0007669"/>
    <property type="project" value="TreeGrafter"/>
</dbReference>
<dbReference type="OrthoDB" id="9800666at2"/>
<protein>
    <submittedName>
        <fullName evidence="2">Putative lipoprotein with Yx(FWY)xxD motif</fullName>
    </submittedName>
</protein>
<dbReference type="PROSITE" id="PS51257">
    <property type="entry name" value="PROKAR_LIPOPROTEIN"/>
    <property type="match status" value="1"/>
</dbReference>
<accession>A0A4Q7ND60</accession>
<keyword evidence="3" id="KW-1185">Reference proteome</keyword>
<evidence type="ECO:0000313" key="3">
    <source>
        <dbReference type="Proteomes" id="UP000292445"/>
    </source>
</evidence>
<sequence>MVRAFVHATCAAAVLAAGCSSLMVSEPAKISDGAMVAPNGMSLYTFDRDPVGQSACNGVCAQNWPPLTAPSGATRTGDWMVITRQDGVRQWAYRGKPLYFWTKDRAPGDRTGDGVNGIWHLARP</sequence>
<dbReference type="InterPro" id="IPR005297">
    <property type="entry name" value="Lipoprotein_repeat"/>
</dbReference>
<dbReference type="PIRSF" id="PIRSF029720">
    <property type="entry name" value="UCP029720"/>
    <property type="match status" value="1"/>
</dbReference>
<gene>
    <name evidence="2" type="ORF">EV675_3512</name>
</gene>
<dbReference type="Proteomes" id="UP000292445">
    <property type="component" value="Unassembled WGS sequence"/>
</dbReference>
<keyword evidence="1" id="KW-0732">Signal</keyword>
<evidence type="ECO:0000256" key="1">
    <source>
        <dbReference type="SAM" id="SignalP"/>
    </source>
</evidence>
<dbReference type="EMBL" id="SGXC01000002">
    <property type="protein sequence ID" value="RZS80899.1"/>
    <property type="molecule type" value="Genomic_DNA"/>
</dbReference>
<dbReference type="Pfam" id="PF03640">
    <property type="entry name" value="Lipoprotein_15"/>
    <property type="match status" value="2"/>
</dbReference>
<dbReference type="PANTHER" id="PTHR39335:SF1">
    <property type="entry name" value="BLL4220 PROTEIN"/>
    <property type="match status" value="1"/>
</dbReference>
<reference evidence="2 3" key="1">
    <citation type="submission" date="2019-02" db="EMBL/GenBank/DDBJ databases">
        <title>Genomic Encyclopedia of Type Strains, Phase IV (KMG-IV): sequencing the most valuable type-strain genomes for metagenomic binning, comparative biology and taxonomic classification.</title>
        <authorList>
            <person name="Goeker M."/>
        </authorList>
    </citation>
    <scope>NUCLEOTIDE SEQUENCE [LARGE SCALE GENOMIC DNA]</scope>
    <source>
        <strain evidence="2 3">K24</strain>
    </source>
</reference>
<evidence type="ECO:0000313" key="2">
    <source>
        <dbReference type="EMBL" id="RZS80899.1"/>
    </source>
</evidence>
<feature type="signal peptide" evidence="1">
    <location>
        <begin position="1"/>
        <end position="16"/>
    </location>
</feature>